<dbReference type="Proteomes" id="UP000810292">
    <property type="component" value="Unassembled WGS sequence"/>
</dbReference>
<accession>A0A9D9NEA1</accession>
<reference evidence="4" key="2">
    <citation type="journal article" date="2021" name="PeerJ">
        <title>Extensive microbial diversity within the chicken gut microbiome revealed by metagenomics and culture.</title>
        <authorList>
            <person name="Gilroy R."/>
            <person name="Ravi A."/>
            <person name="Getino M."/>
            <person name="Pursley I."/>
            <person name="Horton D.L."/>
            <person name="Alikhan N.F."/>
            <person name="Baker D."/>
            <person name="Gharbi K."/>
            <person name="Hall N."/>
            <person name="Watson M."/>
            <person name="Adriaenssens E.M."/>
            <person name="Foster-Nyarko E."/>
            <person name="Jarju S."/>
            <person name="Secka A."/>
            <person name="Antonio M."/>
            <person name="Oren A."/>
            <person name="Chaudhuri R.R."/>
            <person name="La Ragione R."/>
            <person name="Hildebrand F."/>
            <person name="Pallen M.J."/>
        </authorList>
    </citation>
    <scope>NUCLEOTIDE SEQUENCE</scope>
    <source>
        <strain evidence="4">14700</strain>
    </source>
</reference>
<evidence type="ECO:0000256" key="2">
    <source>
        <dbReference type="ARBA" id="ARBA00008520"/>
    </source>
</evidence>
<dbReference type="SUPFAM" id="SSF53850">
    <property type="entry name" value="Periplasmic binding protein-like II"/>
    <property type="match status" value="1"/>
</dbReference>
<dbReference type="AlphaFoldDB" id="A0A9D9NEA1"/>
<evidence type="ECO:0000313" key="5">
    <source>
        <dbReference type="Proteomes" id="UP000810292"/>
    </source>
</evidence>
<dbReference type="EMBL" id="JADIMF010000161">
    <property type="protein sequence ID" value="MBO8470104.1"/>
    <property type="molecule type" value="Genomic_DNA"/>
</dbReference>
<feature type="signal peptide" evidence="3">
    <location>
        <begin position="1"/>
        <end position="20"/>
    </location>
</feature>
<dbReference type="InterPro" id="IPR050490">
    <property type="entry name" value="Bact_solute-bd_prot1"/>
</dbReference>
<name>A0A9D9NEA1_9SPIO</name>
<sequence>MKKILSVLLIALLATSMVFAGGNKEKAAAADDGKVTLNIYWWGNQIRNDVTQKAIDLYMSEHPDIVIKAEFADWSGYWDRLSATAAGGNMPDIVQMDYSYLNQYQQNGLLADLNPFFEDGTIDTTNIPESIIASGSIDGHCYALSLGSNAPMMVYDPAVVEEAGVTIPDQLTIEELYEIGNTIYEKTGVSTYYDGGINMMQIVARTYGSHLFDELAAGDDTAMLKHWNYVKWFADAPSAISPDLLSEKNPDIVETKPIADGTTWNDFSFSNQFIAIVNAAGRPLVITMYPTTEDATNQPMYLKPSQFFSIAETSKHKKEAAEFIDWFTNSVEANEILMGERGIPVNTEVAAAIKPLVDENTQAIFDYIDAVGAIATPIDAPDPAGKGEIEAIGKTTAEELRYGYLTVEEATEDYVSRSNSILSV</sequence>
<organism evidence="4 5">
    <name type="scientific">Candidatus Ornithospirochaeta stercoravium</name>
    <dbReference type="NCBI Taxonomy" id="2840897"/>
    <lineage>
        <taxon>Bacteria</taxon>
        <taxon>Pseudomonadati</taxon>
        <taxon>Spirochaetota</taxon>
        <taxon>Spirochaetia</taxon>
        <taxon>Spirochaetales</taxon>
        <taxon>Spirochaetaceae</taxon>
        <taxon>Spirochaetaceae incertae sedis</taxon>
        <taxon>Candidatus Ornithospirochaeta</taxon>
    </lineage>
</organism>
<dbReference type="GO" id="GO:0042597">
    <property type="term" value="C:periplasmic space"/>
    <property type="evidence" value="ECO:0007669"/>
    <property type="project" value="UniProtKB-SubCell"/>
</dbReference>
<comment type="similarity">
    <text evidence="2">Belongs to the bacterial solute-binding protein 1 family.</text>
</comment>
<dbReference type="InterPro" id="IPR006059">
    <property type="entry name" value="SBP"/>
</dbReference>
<dbReference type="PANTHER" id="PTHR43649">
    <property type="entry name" value="ARABINOSE-BINDING PROTEIN-RELATED"/>
    <property type="match status" value="1"/>
</dbReference>
<keyword evidence="3" id="KW-0732">Signal</keyword>
<proteinExistence type="inferred from homology"/>
<dbReference type="PANTHER" id="PTHR43649:SF11">
    <property type="entry name" value="ABC TRANSPORTER SUBSTRATE-BINDING PROTEIN YESO-RELATED"/>
    <property type="match status" value="1"/>
</dbReference>
<evidence type="ECO:0000256" key="3">
    <source>
        <dbReference type="SAM" id="SignalP"/>
    </source>
</evidence>
<dbReference type="Pfam" id="PF13416">
    <property type="entry name" value="SBP_bac_8"/>
    <property type="match status" value="1"/>
</dbReference>
<protein>
    <submittedName>
        <fullName evidence="4">Carbohydrate ABC transporter substrate-binding protein</fullName>
    </submittedName>
</protein>
<evidence type="ECO:0000313" key="4">
    <source>
        <dbReference type="EMBL" id="MBO8470104.1"/>
    </source>
</evidence>
<feature type="chain" id="PRO_5039679922" evidence="3">
    <location>
        <begin position="21"/>
        <end position="424"/>
    </location>
</feature>
<dbReference type="Gene3D" id="3.40.190.10">
    <property type="entry name" value="Periplasmic binding protein-like II"/>
    <property type="match status" value="2"/>
</dbReference>
<reference evidence="4" key="1">
    <citation type="submission" date="2020-10" db="EMBL/GenBank/DDBJ databases">
        <authorList>
            <person name="Gilroy R."/>
        </authorList>
    </citation>
    <scope>NUCLEOTIDE SEQUENCE</scope>
    <source>
        <strain evidence="4">14700</strain>
    </source>
</reference>
<gene>
    <name evidence="4" type="ORF">IAA72_10040</name>
</gene>
<comment type="subcellular location">
    <subcellularLocation>
        <location evidence="1">Periplasm</location>
    </subcellularLocation>
</comment>
<comment type="caution">
    <text evidence="4">The sequence shown here is derived from an EMBL/GenBank/DDBJ whole genome shotgun (WGS) entry which is preliminary data.</text>
</comment>
<evidence type="ECO:0000256" key="1">
    <source>
        <dbReference type="ARBA" id="ARBA00004418"/>
    </source>
</evidence>